<dbReference type="RefSeq" id="XP_060285017.1">
    <property type="nucleotide sequence ID" value="XM_060427487.1"/>
</dbReference>
<keyword evidence="6" id="KW-1185">Reference proteome</keyword>
<keyword evidence="2" id="KW-0521">NADP</keyword>
<evidence type="ECO:0000313" key="5">
    <source>
        <dbReference type="EMBL" id="KAK1768804.1"/>
    </source>
</evidence>
<accession>A0AAJ0C287</accession>
<dbReference type="PROSITE" id="PS00061">
    <property type="entry name" value="ADH_SHORT"/>
    <property type="match status" value="1"/>
</dbReference>
<dbReference type="Proteomes" id="UP001244011">
    <property type="component" value="Unassembled WGS sequence"/>
</dbReference>
<dbReference type="PANTHER" id="PTHR43008:SF8">
    <property type="entry name" value="BENZIL REDUCTASE ((S)-BENZOIN FORMING) IRC24"/>
    <property type="match status" value="1"/>
</dbReference>
<dbReference type="InterPro" id="IPR036291">
    <property type="entry name" value="NAD(P)-bd_dom_sf"/>
</dbReference>
<evidence type="ECO:0000256" key="2">
    <source>
        <dbReference type="ARBA" id="ARBA00022857"/>
    </source>
</evidence>
<sequence length="269" mass="29030">MHSGYNFLANQNSKMASKVIIVTGASRGIGLAVAKYLLDASHKVVLVSRTQKELEAIKAQYPSQVQFLAADLTDTEVAPKITELAVQSFGRLDGIVINHGVLMPMRRIADSTVEEWKKIYDANLFSALALVKAAIPLLRTSNGRVVFTSSGAALGGYTAWGAYGSSKAALNSLALHIAVEEPDIAVVSVGPGRVDTEMQREIREQGAPGTAMSTKDHESFVAEFEGGKLNKPEWPGKVIAKLALEAKPELAGKYFRWNGPELAEYQEQS</sequence>
<feature type="domain" description="Ketoreductase" evidence="4">
    <location>
        <begin position="18"/>
        <end position="197"/>
    </location>
</feature>
<gene>
    <name evidence="5" type="ORF">QBC33DRAFT_533758</name>
</gene>
<dbReference type="InterPro" id="IPR057326">
    <property type="entry name" value="KR_dom"/>
</dbReference>
<evidence type="ECO:0000256" key="3">
    <source>
        <dbReference type="ARBA" id="ARBA00023002"/>
    </source>
</evidence>
<dbReference type="FunFam" id="3.40.50.720:FF:000281">
    <property type="entry name" value="Uncharacterized oxidoreductase YIR035C"/>
    <property type="match status" value="1"/>
</dbReference>
<evidence type="ECO:0000259" key="4">
    <source>
        <dbReference type="SMART" id="SM00822"/>
    </source>
</evidence>
<dbReference type="InterPro" id="IPR020904">
    <property type="entry name" value="Sc_DH/Rdtase_CS"/>
</dbReference>
<dbReference type="GO" id="GO:0050664">
    <property type="term" value="F:oxidoreductase activity, acting on NAD(P)H, oxygen as acceptor"/>
    <property type="evidence" value="ECO:0007669"/>
    <property type="project" value="TreeGrafter"/>
</dbReference>
<dbReference type="GeneID" id="85310674"/>
<name>A0AAJ0C287_9PEZI</name>
<comment type="similarity">
    <text evidence="1">Belongs to the short-chain dehydrogenases/reductases (SDR) family.</text>
</comment>
<dbReference type="Pfam" id="PF00106">
    <property type="entry name" value="adh_short"/>
    <property type="match status" value="1"/>
</dbReference>
<reference evidence="5" key="1">
    <citation type="submission" date="2023-06" db="EMBL/GenBank/DDBJ databases">
        <title>Genome-scale phylogeny and comparative genomics of the fungal order Sordariales.</title>
        <authorList>
            <consortium name="Lawrence Berkeley National Laboratory"/>
            <person name="Hensen N."/>
            <person name="Bonometti L."/>
            <person name="Westerberg I."/>
            <person name="Brannstrom I.O."/>
            <person name="Guillou S."/>
            <person name="Cros-Aarteil S."/>
            <person name="Calhoun S."/>
            <person name="Haridas S."/>
            <person name="Kuo A."/>
            <person name="Mondo S."/>
            <person name="Pangilinan J."/>
            <person name="Riley R."/>
            <person name="Labutti K."/>
            <person name="Andreopoulos B."/>
            <person name="Lipzen A."/>
            <person name="Chen C."/>
            <person name="Yanf M."/>
            <person name="Daum C."/>
            <person name="Ng V."/>
            <person name="Clum A."/>
            <person name="Steindorff A."/>
            <person name="Ohm R."/>
            <person name="Martin F."/>
            <person name="Silar P."/>
            <person name="Natvig D."/>
            <person name="Lalanne C."/>
            <person name="Gautier V."/>
            <person name="Ament-Velasquez S.L."/>
            <person name="Kruys A."/>
            <person name="Hutchinson M.I."/>
            <person name="Powell A.J."/>
            <person name="Barry K."/>
            <person name="Miller A.N."/>
            <person name="Grigoriev I.V."/>
            <person name="Debuchy R."/>
            <person name="Gladieux P."/>
            <person name="Thoren M.H."/>
            <person name="Johannesson H."/>
        </authorList>
    </citation>
    <scope>NUCLEOTIDE SEQUENCE</scope>
    <source>
        <strain evidence="5">8032-3</strain>
    </source>
</reference>
<dbReference type="AlphaFoldDB" id="A0AAJ0C287"/>
<evidence type="ECO:0000313" key="6">
    <source>
        <dbReference type="Proteomes" id="UP001244011"/>
    </source>
</evidence>
<protein>
    <recommendedName>
        <fullName evidence="4">Ketoreductase domain-containing protein</fullName>
    </recommendedName>
</protein>
<evidence type="ECO:0000256" key="1">
    <source>
        <dbReference type="ARBA" id="ARBA00006484"/>
    </source>
</evidence>
<dbReference type="PANTHER" id="PTHR43008">
    <property type="entry name" value="BENZIL REDUCTASE"/>
    <property type="match status" value="1"/>
</dbReference>
<dbReference type="PRINTS" id="PR00081">
    <property type="entry name" value="GDHRDH"/>
</dbReference>
<keyword evidence="3" id="KW-0560">Oxidoreductase</keyword>
<proteinExistence type="inferred from homology"/>
<dbReference type="SUPFAM" id="SSF51735">
    <property type="entry name" value="NAD(P)-binding Rossmann-fold domains"/>
    <property type="match status" value="1"/>
</dbReference>
<comment type="caution">
    <text evidence="5">The sequence shown here is derived from an EMBL/GenBank/DDBJ whole genome shotgun (WGS) entry which is preliminary data.</text>
</comment>
<dbReference type="InterPro" id="IPR002347">
    <property type="entry name" value="SDR_fam"/>
</dbReference>
<dbReference type="EMBL" id="MU839004">
    <property type="protein sequence ID" value="KAK1768804.1"/>
    <property type="molecule type" value="Genomic_DNA"/>
</dbReference>
<dbReference type="CDD" id="cd05367">
    <property type="entry name" value="SPR-like_SDR_c"/>
    <property type="match status" value="1"/>
</dbReference>
<dbReference type="SMART" id="SM00822">
    <property type="entry name" value="PKS_KR"/>
    <property type="match status" value="1"/>
</dbReference>
<dbReference type="Gene3D" id="3.40.50.720">
    <property type="entry name" value="NAD(P)-binding Rossmann-like Domain"/>
    <property type="match status" value="1"/>
</dbReference>
<organism evidence="5 6">
    <name type="scientific">Phialemonium atrogriseum</name>
    <dbReference type="NCBI Taxonomy" id="1093897"/>
    <lineage>
        <taxon>Eukaryota</taxon>
        <taxon>Fungi</taxon>
        <taxon>Dikarya</taxon>
        <taxon>Ascomycota</taxon>
        <taxon>Pezizomycotina</taxon>
        <taxon>Sordariomycetes</taxon>
        <taxon>Sordariomycetidae</taxon>
        <taxon>Cephalothecales</taxon>
        <taxon>Cephalothecaceae</taxon>
        <taxon>Phialemonium</taxon>
    </lineage>
</organism>